<dbReference type="EMBL" id="JAVYII010000001">
    <property type="protein sequence ID" value="MDT9591427.1"/>
    <property type="molecule type" value="Genomic_DNA"/>
</dbReference>
<keyword evidence="3" id="KW-1185">Reference proteome</keyword>
<reference evidence="2 3" key="1">
    <citation type="submission" date="2023-08" db="EMBL/GenBank/DDBJ databases">
        <title>Nocardioides seae sp. nov., a bacterium isolated from a soil.</title>
        <authorList>
            <person name="Wang X."/>
        </authorList>
    </citation>
    <scope>NUCLEOTIDE SEQUENCE [LARGE SCALE GENOMIC DNA]</scope>
    <source>
        <strain evidence="2 3">YZH12</strain>
    </source>
</reference>
<feature type="domain" description="Dienelactone hydrolase" evidence="1">
    <location>
        <begin position="3"/>
        <end position="190"/>
    </location>
</feature>
<evidence type="ECO:0000313" key="2">
    <source>
        <dbReference type="EMBL" id="MDT9591427.1"/>
    </source>
</evidence>
<evidence type="ECO:0000313" key="3">
    <source>
        <dbReference type="Proteomes" id="UP001268542"/>
    </source>
</evidence>
<dbReference type="SUPFAM" id="SSF53474">
    <property type="entry name" value="alpha/beta-Hydrolases"/>
    <property type="match status" value="1"/>
</dbReference>
<name>A0ABU3PQC7_9ACTN</name>
<dbReference type="Pfam" id="PF01738">
    <property type="entry name" value="DLH"/>
    <property type="match status" value="1"/>
</dbReference>
<dbReference type="InterPro" id="IPR051049">
    <property type="entry name" value="Dienelactone_hydrolase-like"/>
</dbReference>
<organism evidence="2 3">
    <name type="scientific">Nocardioides imazamoxiresistens</name>
    <dbReference type="NCBI Taxonomy" id="3231893"/>
    <lineage>
        <taxon>Bacteria</taxon>
        <taxon>Bacillati</taxon>
        <taxon>Actinomycetota</taxon>
        <taxon>Actinomycetes</taxon>
        <taxon>Propionibacteriales</taxon>
        <taxon>Nocardioidaceae</taxon>
        <taxon>Nocardioides</taxon>
    </lineage>
</organism>
<sequence length="192" mass="19892">MTTVVLFHHALGRTEGVLALGRRLAAAGHEVHTPDLFDGAVFDTVERGVGHAEAIGFDAILQRATVAVDGLPDGVVHAGLSLGVMPAQLLAQTRRGARGAVLLEACVPPSEFGGSWPAGLPLQVHGMTGDPFFGGEGDLDVARALAAQEPAAEVFTYDGDAHLFTDSSQPGHDAAATDLVVERVLAFLERVG</sequence>
<dbReference type="Proteomes" id="UP001268542">
    <property type="component" value="Unassembled WGS sequence"/>
</dbReference>
<dbReference type="PANTHER" id="PTHR46623">
    <property type="entry name" value="CARBOXYMETHYLENEBUTENOLIDASE-RELATED"/>
    <property type="match status" value="1"/>
</dbReference>
<dbReference type="InterPro" id="IPR002925">
    <property type="entry name" value="Dienelactn_hydro"/>
</dbReference>
<evidence type="ECO:0000259" key="1">
    <source>
        <dbReference type="Pfam" id="PF01738"/>
    </source>
</evidence>
<dbReference type="Gene3D" id="3.40.50.1820">
    <property type="entry name" value="alpha/beta hydrolase"/>
    <property type="match status" value="1"/>
</dbReference>
<dbReference type="InterPro" id="IPR029058">
    <property type="entry name" value="AB_hydrolase_fold"/>
</dbReference>
<protein>
    <submittedName>
        <fullName evidence="2">Dienelactone hydrolase family protein</fullName>
    </submittedName>
</protein>
<accession>A0ABU3PQC7</accession>
<dbReference type="RefSeq" id="WP_315730391.1">
    <property type="nucleotide sequence ID" value="NZ_JAVYII010000001.1"/>
</dbReference>
<gene>
    <name evidence="2" type="ORF">RDV89_00010</name>
</gene>
<dbReference type="GO" id="GO:0016787">
    <property type="term" value="F:hydrolase activity"/>
    <property type="evidence" value="ECO:0007669"/>
    <property type="project" value="UniProtKB-KW"/>
</dbReference>
<proteinExistence type="predicted"/>
<comment type="caution">
    <text evidence="2">The sequence shown here is derived from an EMBL/GenBank/DDBJ whole genome shotgun (WGS) entry which is preliminary data.</text>
</comment>
<keyword evidence="2" id="KW-0378">Hydrolase</keyword>
<dbReference type="PANTHER" id="PTHR46623:SF6">
    <property type="entry name" value="ALPHA_BETA-HYDROLASES SUPERFAMILY PROTEIN"/>
    <property type="match status" value="1"/>
</dbReference>